<dbReference type="Proteomes" id="UP001275932">
    <property type="component" value="Unassembled WGS sequence"/>
</dbReference>
<dbReference type="RefSeq" id="WP_370397312.1">
    <property type="nucleotide sequence ID" value="NZ_JALBUT010000007.1"/>
</dbReference>
<evidence type="ECO:0000313" key="2">
    <source>
        <dbReference type="Proteomes" id="UP001275932"/>
    </source>
</evidence>
<proteinExistence type="predicted"/>
<evidence type="ECO:0000313" key="1">
    <source>
        <dbReference type="EMBL" id="MDX8415859.1"/>
    </source>
</evidence>
<name>A0ABU4WKD8_9BACT</name>
<sequence length="62" mass="7087">MDYISSDIFSGKIFEIDALLKFGFEKKRSSFFLEEDILGGRFCVRIKISGGKTFHAAVYDKN</sequence>
<reference evidence="1 2" key="1">
    <citation type="submission" date="2022-03" db="EMBL/GenBank/DDBJ databases">
        <title>Novel taxa within the pig intestine.</title>
        <authorList>
            <person name="Wylensek D."/>
            <person name="Bishof K."/>
            <person name="Afrizal A."/>
            <person name="Clavel T."/>
        </authorList>
    </citation>
    <scope>NUCLEOTIDE SEQUENCE [LARGE SCALE GENOMIC DNA]</scope>
    <source>
        <strain evidence="1 2">CLA-KB-P66</strain>
    </source>
</reference>
<dbReference type="EMBL" id="JALBUT010000007">
    <property type="protein sequence ID" value="MDX8415859.1"/>
    <property type="molecule type" value="Genomic_DNA"/>
</dbReference>
<comment type="caution">
    <text evidence="1">The sequence shown here is derived from an EMBL/GenBank/DDBJ whole genome shotgun (WGS) entry which is preliminary data.</text>
</comment>
<keyword evidence="2" id="KW-1185">Reference proteome</keyword>
<organism evidence="1 2">
    <name type="scientific">Intestinicryptomonas porci</name>
    <dbReference type="NCBI Taxonomy" id="2926320"/>
    <lineage>
        <taxon>Bacteria</taxon>
        <taxon>Pseudomonadati</taxon>
        <taxon>Verrucomicrobiota</taxon>
        <taxon>Opitutia</taxon>
        <taxon>Opitutales</taxon>
        <taxon>Intestinicryptomonaceae</taxon>
        <taxon>Intestinicryptomonas</taxon>
    </lineage>
</organism>
<gene>
    <name evidence="1" type="ORF">MOX91_06685</name>
</gene>
<accession>A0ABU4WKD8</accession>
<protein>
    <submittedName>
        <fullName evidence="1">Uncharacterized protein</fullName>
    </submittedName>
</protein>